<evidence type="ECO:0000256" key="2">
    <source>
        <dbReference type="ARBA" id="ARBA00004651"/>
    </source>
</evidence>
<dbReference type="Gene3D" id="6.10.340.10">
    <property type="match status" value="1"/>
</dbReference>
<dbReference type="InterPro" id="IPR036097">
    <property type="entry name" value="HisK_dim/P_sf"/>
</dbReference>
<dbReference type="CDD" id="cd06225">
    <property type="entry name" value="HAMP"/>
    <property type="match status" value="1"/>
</dbReference>
<dbReference type="Pfam" id="PF00512">
    <property type="entry name" value="HisKA"/>
    <property type="match status" value="1"/>
</dbReference>
<dbReference type="PROSITE" id="PS50109">
    <property type="entry name" value="HIS_KIN"/>
    <property type="match status" value="1"/>
</dbReference>
<proteinExistence type="predicted"/>
<dbReference type="Gene3D" id="1.10.287.130">
    <property type="match status" value="1"/>
</dbReference>
<dbReference type="RefSeq" id="WP_347436559.1">
    <property type="nucleotide sequence ID" value="NZ_CP089291.1"/>
</dbReference>
<dbReference type="Pfam" id="PF00672">
    <property type="entry name" value="HAMP"/>
    <property type="match status" value="1"/>
</dbReference>
<evidence type="ECO:0000256" key="1">
    <source>
        <dbReference type="ARBA" id="ARBA00000085"/>
    </source>
</evidence>
<sequence>MIRNSIVAKLWLTIIGLVIVVLVILSFYLQQLFDSYIFNSQKTLIEDRGVEIATVLSEVPQSNLGVSLAHQLAYQSHSTVSYITGRLGKDVKTKEILSALTATERQDVLTGRPVARRTPASILDTTGQLSKEQQTDSWWVYAPIMKQHSLQGFLVLNQSVDVTEGPRKYISDLILFAVGLGVVLTTGLAFVVSKNLSRPLLKMNEVAERMAVGDFQGEVNVTTRDEVGRLGMTFNYLANRLKSTIEDVSKEKEQLSGIITSMEDAVISADLNGWITLANPSAKKWLRTFFLSEQGKLDNNQLPKELFELEQRVLVSHEVQEYEMTWQGRTIIVTMTPLYEHTAKTLRGAVAVLRDVTEERTLDRLRKDFVANVSHELRTPLAMLQGYSEALLDGFDDDPEQRRELTSIILDETLRMRRLVNDLLDLAQLQSGQFFADDDPVDVDQLVKRVARKYSALAAERNIQLVTEVAESETYIVKGSEDRLEQVVINLVDNAIRHTQEDGSVRLRLHRTGDFCKMQIADTGTGIPAADLPFIWERFYKVDKARTRSKGGTGLGLSIVKNIVESHHGEVLVESEEGIGTVFTVILPIA</sequence>
<evidence type="ECO:0000256" key="8">
    <source>
        <dbReference type="ARBA" id="ARBA00022777"/>
    </source>
</evidence>
<dbReference type="PRINTS" id="PR00344">
    <property type="entry name" value="BCTRLSENSOR"/>
</dbReference>
<dbReference type="GO" id="GO:0016301">
    <property type="term" value="F:kinase activity"/>
    <property type="evidence" value="ECO:0007669"/>
    <property type="project" value="UniProtKB-KW"/>
</dbReference>
<protein>
    <recommendedName>
        <fullName evidence="3">histidine kinase</fullName>
        <ecNumber evidence="3">2.7.13.3</ecNumber>
    </recommendedName>
</protein>
<dbReference type="InterPro" id="IPR036890">
    <property type="entry name" value="HATPase_C_sf"/>
</dbReference>
<evidence type="ECO:0000259" key="13">
    <source>
        <dbReference type="PROSITE" id="PS50109"/>
    </source>
</evidence>
<dbReference type="SUPFAM" id="SSF158472">
    <property type="entry name" value="HAMP domain-like"/>
    <property type="match status" value="1"/>
</dbReference>
<comment type="subcellular location">
    <subcellularLocation>
        <location evidence="2">Cell membrane</location>
        <topology evidence="2">Multi-pass membrane protein</topology>
    </subcellularLocation>
</comment>
<keyword evidence="7" id="KW-0547">Nucleotide-binding</keyword>
<dbReference type="CDD" id="cd00082">
    <property type="entry name" value="HisKA"/>
    <property type="match status" value="1"/>
</dbReference>
<feature type="domain" description="Histidine kinase" evidence="13">
    <location>
        <begin position="372"/>
        <end position="590"/>
    </location>
</feature>
<dbReference type="InterPro" id="IPR035965">
    <property type="entry name" value="PAS-like_dom_sf"/>
</dbReference>
<keyword evidence="8 15" id="KW-0418">Kinase</keyword>
<dbReference type="InterPro" id="IPR003594">
    <property type="entry name" value="HATPase_dom"/>
</dbReference>
<dbReference type="Gene3D" id="3.30.450.20">
    <property type="entry name" value="PAS domain"/>
    <property type="match status" value="1"/>
</dbReference>
<evidence type="ECO:0000256" key="10">
    <source>
        <dbReference type="ARBA" id="ARBA00023012"/>
    </source>
</evidence>
<evidence type="ECO:0000259" key="14">
    <source>
        <dbReference type="PROSITE" id="PS50885"/>
    </source>
</evidence>
<dbReference type="InterPro" id="IPR003660">
    <property type="entry name" value="HAMP_dom"/>
</dbReference>
<name>A0ABY4CH75_9BACL</name>
<keyword evidence="12" id="KW-1133">Transmembrane helix</keyword>
<keyword evidence="16" id="KW-1185">Reference proteome</keyword>
<reference evidence="15" key="1">
    <citation type="submission" date="2021-12" db="EMBL/GenBank/DDBJ databases">
        <title>Alicyclobacillaceae gen. nov., sp. nov., isolated from chalcocite enrichment system.</title>
        <authorList>
            <person name="Jiang Z."/>
        </authorList>
    </citation>
    <scope>NUCLEOTIDE SEQUENCE</scope>
    <source>
        <strain evidence="15">MYW30-H2</strain>
    </source>
</reference>
<gene>
    <name evidence="15" type="ORF">LSG31_18630</name>
</gene>
<evidence type="ECO:0000313" key="16">
    <source>
        <dbReference type="Proteomes" id="UP000830167"/>
    </source>
</evidence>
<keyword evidence="12" id="KW-0812">Transmembrane</keyword>
<dbReference type="SUPFAM" id="SSF55785">
    <property type="entry name" value="PYP-like sensor domain (PAS domain)"/>
    <property type="match status" value="1"/>
</dbReference>
<evidence type="ECO:0000256" key="6">
    <source>
        <dbReference type="ARBA" id="ARBA00022679"/>
    </source>
</evidence>
<dbReference type="Proteomes" id="UP000830167">
    <property type="component" value="Chromosome"/>
</dbReference>
<dbReference type="Gene3D" id="3.30.565.10">
    <property type="entry name" value="Histidine kinase-like ATPase, C-terminal domain"/>
    <property type="match status" value="1"/>
</dbReference>
<dbReference type="InterPro" id="IPR004358">
    <property type="entry name" value="Sig_transdc_His_kin-like_C"/>
</dbReference>
<evidence type="ECO:0000256" key="4">
    <source>
        <dbReference type="ARBA" id="ARBA00022475"/>
    </source>
</evidence>
<dbReference type="PROSITE" id="PS50885">
    <property type="entry name" value="HAMP"/>
    <property type="match status" value="1"/>
</dbReference>
<organism evidence="15 16">
    <name type="scientific">Fodinisporobacter ferrooxydans</name>
    <dbReference type="NCBI Taxonomy" id="2901836"/>
    <lineage>
        <taxon>Bacteria</taxon>
        <taxon>Bacillati</taxon>
        <taxon>Bacillota</taxon>
        <taxon>Bacilli</taxon>
        <taxon>Bacillales</taxon>
        <taxon>Alicyclobacillaceae</taxon>
        <taxon>Fodinisporobacter</taxon>
    </lineage>
</organism>
<evidence type="ECO:0000256" key="9">
    <source>
        <dbReference type="ARBA" id="ARBA00022840"/>
    </source>
</evidence>
<comment type="catalytic activity">
    <reaction evidence="1">
        <text>ATP + protein L-histidine = ADP + protein N-phospho-L-histidine.</text>
        <dbReference type="EC" id="2.7.13.3"/>
    </reaction>
</comment>
<dbReference type="SMART" id="SM00388">
    <property type="entry name" value="HisKA"/>
    <property type="match status" value="1"/>
</dbReference>
<keyword evidence="10" id="KW-0902">Two-component regulatory system</keyword>
<dbReference type="InterPro" id="IPR005467">
    <property type="entry name" value="His_kinase_dom"/>
</dbReference>
<feature type="transmembrane region" description="Helical" evidence="12">
    <location>
        <begin position="173"/>
        <end position="192"/>
    </location>
</feature>
<dbReference type="EC" id="2.7.13.3" evidence="3"/>
<dbReference type="InterPro" id="IPR003661">
    <property type="entry name" value="HisK_dim/P_dom"/>
</dbReference>
<evidence type="ECO:0000256" key="5">
    <source>
        <dbReference type="ARBA" id="ARBA00022553"/>
    </source>
</evidence>
<dbReference type="SMART" id="SM00304">
    <property type="entry name" value="HAMP"/>
    <property type="match status" value="1"/>
</dbReference>
<dbReference type="PANTHER" id="PTHR42878:SF3">
    <property type="entry name" value="HISTIDINE PROTEIN KINASE SAES"/>
    <property type="match status" value="1"/>
</dbReference>
<evidence type="ECO:0000256" key="7">
    <source>
        <dbReference type="ARBA" id="ARBA00022741"/>
    </source>
</evidence>
<dbReference type="SMART" id="SM00387">
    <property type="entry name" value="HATPase_c"/>
    <property type="match status" value="1"/>
</dbReference>
<evidence type="ECO:0000313" key="15">
    <source>
        <dbReference type="EMBL" id="UOF89867.1"/>
    </source>
</evidence>
<keyword evidence="4" id="KW-1003">Cell membrane</keyword>
<keyword evidence="11 12" id="KW-0472">Membrane</keyword>
<dbReference type="EMBL" id="CP089291">
    <property type="protein sequence ID" value="UOF89867.1"/>
    <property type="molecule type" value="Genomic_DNA"/>
</dbReference>
<keyword evidence="9" id="KW-0067">ATP-binding</keyword>
<feature type="domain" description="HAMP" evidence="14">
    <location>
        <begin position="194"/>
        <end position="246"/>
    </location>
</feature>
<accession>A0ABY4CH75</accession>
<dbReference type="CDD" id="cd00075">
    <property type="entry name" value="HATPase"/>
    <property type="match status" value="1"/>
</dbReference>
<keyword evidence="5" id="KW-0597">Phosphoprotein</keyword>
<keyword evidence="6" id="KW-0808">Transferase</keyword>
<evidence type="ECO:0000256" key="12">
    <source>
        <dbReference type="SAM" id="Phobius"/>
    </source>
</evidence>
<evidence type="ECO:0000256" key="11">
    <source>
        <dbReference type="ARBA" id="ARBA00023136"/>
    </source>
</evidence>
<evidence type="ECO:0000256" key="3">
    <source>
        <dbReference type="ARBA" id="ARBA00012438"/>
    </source>
</evidence>
<dbReference type="SUPFAM" id="SSF55874">
    <property type="entry name" value="ATPase domain of HSP90 chaperone/DNA topoisomerase II/histidine kinase"/>
    <property type="match status" value="1"/>
</dbReference>
<dbReference type="Pfam" id="PF02518">
    <property type="entry name" value="HATPase_c"/>
    <property type="match status" value="1"/>
</dbReference>
<feature type="transmembrane region" description="Helical" evidence="12">
    <location>
        <begin position="6"/>
        <end position="29"/>
    </location>
</feature>
<dbReference type="InterPro" id="IPR050351">
    <property type="entry name" value="BphY/WalK/GraS-like"/>
</dbReference>
<dbReference type="SUPFAM" id="SSF47384">
    <property type="entry name" value="Homodimeric domain of signal transducing histidine kinase"/>
    <property type="match status" value="1"/>
</dbReference>
<dbReference type="PANTHER" id="PTHR42878">
    <property type="entry name" value="TWO-COMPONENT HISTIDINE KINASE"/>
    <property type="match status" value="1"/>
</dbReference>